<feature type="transmembrane region" description="Helical" evidence="1">
    <location>
        <begin position="191"/>
        <end position="211"/>
    </location>
</feature>
<dbReference type="RefSeq" id="WP_212189386.1">
    <property type="nucleotide sequence ID" value="NZ_JAGTAR010000009.1"/>
</dbReference>
<feature type="transmembrane region" description="Helical" evidence="1">
    <location>
        <begin position="50"/>
        <end position="69"/>
    </location>
</feature>
<reference evidence="3" key="1">
    <citation type="journal article" date="2018" name="Int. J. Syst. Evol. Microbiol.">
        <title>Carboxylicivirga sediminis sp. nov., isolated from coastal sediment.</title>
        <authorList>
            <person name="Wang F.Q."/>
            <person name="Ren L.H."/>
            <person name="Zou R.J."/>
            <person name="Sun Y.Z."/>
            <person name="Liu X.J."/>
            <person name="Jiang F."/>
            <person name="Liu L.J."/>
        </authorList>
    </citation>
    <scope>NUCLEOTIDE SEQUENCE</scope>
    <source>
        <strain evidence="3">JR1</strain>
    </source>
</reference>
<feature type="transmembrane region" description="Helical" evidence="1">
    <location>
        <begin position="75"/>
        <end position="94"/>
    </location>
</feature>
<feature type="transmembrane region" description="Helical" evidence="1">
    <location>
        <begin position="6"/>
        <end position="30"/>
    </location>
</feature>
<keyword evidence="1" id="KW-0812">Transmembrane</keyword>
<protein>
    <submittedName>
        <fullName evidence="3">Sulfite exporter TauE/SafE family protein</fullName>
    </submittedName>
</protein>
<keyword evidence="4" id="KW-1185">Reference proteome</keyword>
<comment type="caution">
    <text evidence="3">The sequence shown here is derived from an EMBL/GenBank/DDBJ whole genome shotgun (WGS) entry which is preliminary data.</text>
</comment>
<evidence type="ECO:0000259" key="2">
    <source>
        <dbReference type="Pfam" id="PF13386"/>
    </source>
</evidence>
<feature type="transmembrane region" description="Helical" evidence="1">
    <location>
        <begin position="158"/>
        <end position="179"/>
    </location>
</feature>
<dbReference type="Pfam" id="PF13386">
    <property type="entry name" value="DsbD_2"/>
    <property type="match status" value="1"/>
</dbReference>
<name>A0A941F2D8_9BACT</name>
<dbReference type="AlphaFoldDB" id="A0A941F2D8"/>
<gene>
    <name evidence="3" type="ORF">KDU71_07915</name>
</gene>
<reference evidence="3" key="2">
    <citation type="submission" date="2021-04" db="EMBL/GenBank/DDBJ databases">
        <authorList>
            <person name="Zhang T."/>
            <person name="Zhang Y."/>
            <person name="Lu D."/>
            <person name="Zuo D."/>
            <person name="Du Z."/>
        </authorList>
    </citation>
    <scope>NUCLEOTIDE SEQUENCE</scope>
    <source>
        <strain evidence="3">JR1</strain>
    </source>
</reference>
<keyword evidence="1" id="KW-0472">Membrane</keyword>
<evidence type="ECO:0000313" key="3">
    <source>
        <dbReference type="EMBL" id="MBR8535481.1"/>
    </source>
</evidence>
<evidence type="ECO:0000256" key="1">
    <source>
        <dbReference type="SAM" id="Phobius"/>
    </source>
</evidence>
<dbReference type="PANTHER" id="PTHR42208">
    <property type="entry name" value="HEAVY METAL TRANSPORTER-RELATED"/>
    <property type="match status" value="1"/>
</dbReference>
<keyword evidence="1" id="KW-1133">Transmembrane helix</keyword>
<accession>A0A941F2D8</accession>
<sequence>MYIIEGFIFGFLGSLHCVGMCGPLALALPLPTSSAAKKALGAVFYNSGRALTYGLLGLIFGFLGAGLKLSGIQQWVSIACGVLMILSVVLPGVIKMPKSTNKVSTSIYSSLKKKIGDSLNRKRLSNLLVIGILNGFLPCGLVYVAISRAVTSDTVADSVLFMVFFGLGTLPLMFAVAYFANIIKSRFLHKLRMAIPVFIVILGILFILRGMNLGIPYISPKFQEETTEVKCCH</sequence>
<dbReference type="EMBL" id="JAGTAR010000009">
    <property type="protein sequence ID" value="MBR8535481.1"/>
    <property type="molecule type" value="Genomic_DNA"/>
</dbReference>
<dbReference type="InterPro" id="IPR039447">
    <property type="entry name" value="UreH-like_TM_dom"/>
</dbReference>
<feature type="domain" description="Urease accessory protein UreH-like transmembrane" evidence="2">
    <location>
        <begin position="7"/>
        <end position="205"/>
    </location>
</feature>
<feature type="transmembrane region" description="Helical" evidence="1">
    <location>
        <begin position="124"/>
        <end position="146"/>
    </location>
</feature>
<proteinExistence type="predicted"/>
<dbReference type="PANTHER" id="PTHR42208:SF1">
    <property type="entry name" value="HEAVY METAL TRANSPORTER"/>
    <property type="match status" value="1"/>
</dbReference>
<evidence type="ECO:0000313" key="4">
    <source>
        <dbReference type="Proteomes" id="UP000679220"/>
    </source>
</evidence>
<organism evidence="3 4">
    <name type="scientific">Carboxylicivirga sediminis</name>
    <dbReference type="NCBI Taxonomy" id="2006564"/>
    <lineage>
        <taxon>Bacteria</taxon>
        <taxon>Pseudomonadati</taxon>
        <taxon>Bacteroidota</taxon>
        <taxon>Bacteroidia</taxon>
        <taxon>Marinilabiliales</taxon>
        <taxon>Marinilabiliaceae</taxon>
        <taxon>Carboxylicivirga</taxon>
    </lineage>
</organism>
<dbReference type="Proteomes" id="UP000679220">
    <property type="component" value="Unassembled WGS sequence"/>
</dbReference>